<dbReference type="EnsemblPlants" id="Ma04_t14040.1">
    <property type="protein sequence ID" value="Ma04_p14040.1"/>
    <property type="gene ID" value="Ma04_g14040"/>
</dbReference>
<organism evidence="3 4">
    <name type="scientific">Musa acuminata subsp. malaccensis</name>
    <name type="common">Wild banana</name>
    <name type="synonym">Musa malaccensis</name>
    <dbReference type="NCBI Taxonomy" id="214687"/>
    <lineage>
        <taxon>Eukaryota</taxon>
        <taxon>Viridiplantae</taxon>
        <taxon>Streptophyta</taxon>
        <taxon>Embryophyta</taxon>
        <taxon>Tracheophyta</taxon>
        <taxon>Spermatophyta</taxon>
        <taxon>Magnoliopsida</taxon>
        <taxon>Liliopsida</taxon>
        <taxon>Zingiberales</taxon>
        <taxon>Musaceae</taxon>
        <taxon>Musa</taxon>
    </lineage>
</organism>
<accession>A0A804IPK4</accession>
<protein>
    <submittedName>
        <fullName evidence="2">(wild Malaysian banana) hypothetical protein</fullName>
    </submittedName>
</protein>
<evidence type="ECO:0000256" key="1">
    <source>
        <dbReference type="SAM" id="Phobius"/>
    </source>
</evidence>
<name>A0A804IPK4_MUSAM</name>
<evidence type="ECO:0000313" key="3">
    <source>
        <dbReference type="EnsemblPlants" id="Ma04_p14040.1"/>
    </source>
</evidence>
<sequence length="71" mass="8135">MYLSTSLIPTYLSPHFDSFEAPPVSPHPFLGTSTWRLSLLIVAANNLIRGFLRRRISQVRRRVEIPSCFFG</sequence>
<dbReference type="Proteomes" id="UP000012960">
    <property type="component" value="Unplaced"/>
</dbReference>
<keyword evidence="1" id="KW-0812">Transmembrane</keyword>
<proteinExistence type="predicted"/>
<dbReference type="Gramene" id="Ma04_t14040.1">
    <property type="protein sequence ID" value="Ma04_p14040.1"/>
    <property type="gene ID" value="Ma04_g14040"/>
</dbReference>
<feature type="transmembrane region" description="Helical" evidence="1">
    <location>
        <begin position="33"/>
        <end position="52"/>
    </location>
</feature>
<keyword evidence="4" id="KW-1185">Reference proteome</keyword>
<reference evidence="3" key="2">
    <citation type="submission" date="2021-05" db="UniProtKB">
        <authorList>
            <consortium name="EnsemblPlants"/>
        </authorList>
    </citation>
    <scope>IDENTIFICATION</scope>
    <source>
        <strain evidence="3">subsp. malaccensis</strain>
    </source>
</reference>
<evidence type="ECO:0000313" key="4">
    <source>
        <dbReference type="Proteomes" id="UP000012960"/>
    </source>
</evidence>
<evidence type="ECO:0000313" key="2">
    <source>
        <dbReference type="EMBL" id="CAG1842126.1"/>
    </source>
</evidence>
<reference evidence="2" key="1">
    <citation type="submission" date="2021-03" db="EMBL/GenBank/DDBJ databases">
        <authorList>
            <consortium name="Genoscope - CEA"/>
            <person name="William W."/>
        </authorList>
    </citation>
    <scope>NUCLEOTIDE SEQUENCE</scope>
    <source>
        <strain evidence="2">Doubled-haploid Pahang</strain>
    </source>
</reference>
<keyword evidence="1" id="KW-0472">Membrane</keyword>
<dbReference type="EMBL" id="HG996469">
    <property type="protein sequence ID" value="CAG1842126.1"/>
    <property type="molecule type" value="Genomic_DNA"/>
</dbReference>
<dbReference type="InParanoid" id="A0A804IPK4"/>
<keyword evidence="1" id="KW-1133">Transmembrane helix</keyword>
<gene>
    <name evidence="2" type="ORF">GSMUA_119210.1</name>
</gene>
<dbReference type="AlphaFoldDB" id="A0A804IPK4"/>